<dbReference type="Proteomes" id="UP000315295">
    <property type="component" value="Unassembled WGS sequence"/>
</dbReference>
<dbReference type="EMBL" id="VIEB01001032">
    <property type="protein sequence ID" value="TQD76396.1"/>
    <property type="molecule type" value="Genomic_DNA"/>
</dbReference>
<comment type="caution">
    <text evidence="1">The sequence shown here is derived from an EMBL/GenBank/DDBJ whole genome shotgun (WGS) entry which is preliminary data.</text>
</comment>
<gene>
    <name evidence="1" type="ORF">C1H46_038070</name>
</gene>
<accession>A0A540KQA0</accession>
<evidence type="ECO:0000313" key="2">
    <source>
        <dbReference type="Proteomes" id="UP000315295"/>
    </source>
</evidence>
<dbReference type="AlphaFoldDB" id="A0A540KQA0"/>
<evidence type="ECO:0000313" key="1">
    <source>
        <dbReference type="EMBL" id="TQD76396.1"/>
    </source>
</evidence>
<reference evidence="1 2" key="1">
    <citation type="journal article" date="2019" name="G3 (Bethesda)">
        <title>Sequencing of a Wild Apple (Malus baccata) Genome Unravels the Differences Between Cultivated and Wild Apple Species Regarding Disease Resistance and Cold Tolerance.</title>
        <authorList>
            <person name="Chen X."/>
        </authorList>
    </citation>
    <scope>NUCLEOTIDE SEQUENCE [LARGE SCALE GENOMIC DNA]</scope>
    <source>
        <strain evidence="2">cv. Shandingzi</strain>
        <tissue evidence="1">Leaves</tissue>
    </source>
</reference>
<proteinExistence type="predicted"/>
<organism evidence="1 2">
    <name type="scientific">Malus baccata</name>
    <name type="common">Siberian crab apple</name>
    <name type="synonym">Pyrus baccata</name>
    <dbReference type="NCBI Taxonomy" id="106549"/>
    <lineage>
        <taxon>Eukaryota</taxon>
        <taxon>Viridiplantae</taxon>
        <taxon>Streptophyta</taxon>
        <taxon>Embryophyta</taxon>
        <taxon>Tracheophyta</taxon>
        <taxon>Spermatophyta</taxon>
        <taxon>Magnoliopsida</taxon>
        <taxon>eudicotyledons</taxon>
        <taxon>Gunneridae</taxon>
        <taxon>Pentapetalae</taxon>
        <taxon>rosids</taxon>
        <taxon>fabids</taxon>
        <taxon>Rosales</taxon>
        <taxon>Rosaceae</taxon>
        <taxon>Amygdaloideae</taxon>
        <taxon>Maleae</taxon>
        <taxon>Malus</taxon>
    </lineage>
</organism>
<keyword evidence="2" id="KW-1185">Reference proteome</keyword>
<sequence>MEVDLNFHLVSGHTNWQRGYLREQTNRRKYAVYERSFVLNQYTCIMLALLSLQTET</sequence>
<protein>
    <submittedName>
        <fullName evidence="1">Uncharacterized protein</fullName>
    </submittedName>
</protein>
<name>A0A540KQA0_MALBA</name>